<sequence>MTSPLPENAKNVIRPFQYRDLEAIEQLTNSVAVSDSNSCSVGFKKQLPQVRRWYGLLKLLSWFPNPWQYAFGVYVAQQLQQIQGLIKVSPFNNTRSTWQVEQVIVDADTCGHGKLLTTAEIGSRLLRHCFETIWEARTWVLEVNIHDTMRMALYRQNGFCRLAQMTYWQLEPSTLQKLASRQPNLPNLLPVSNADAQLLYQLDKDSMPPPVFQVFARQIQDFKTGLLSGLLEQVQQWLNKTEVVSGYVFEPQRKAAIGYFKLKLYREGDQAHQAQMTVHPAYTCLYPELISQMARVAQEFPDRPIQLTSADYQSEGEDYLEQLGAKRLEHNLLMYRSVWHKVRESKPVSFELSEVLKGLQPVRTPIPSRIVLSPSPSTAMKPHTPQADRSTISNSSLNKFSQKPNSLPTDTKLPLESPESPKCRKKYQH</sequence>
<evidence type="ECO:0000256" key="3">
    <source>
        <dbReference type="SAM" id="MobiDB-lite"/>
    </source>
</evidence>
<name>A0A6B3NAR2_9CYAN</name>
<keyword evidence="2" id="KW-0012">Acyltransferase</keyword>
<dbReference type="SUPFAM" id="SSF55729">
    <property type="entry name" value="Acyl-CoA N-acyltransferases (Nat)"/>
    <property type="match status" value="1"/>
</dbReference>
<dbReference type="EMBL" id="JAAHFQ010000123">
    <property type="protein sequence ID" value="NER27682.1"/>
    <property type="molecule type" value="Genomic_DNA"/>
</dbReference>
<protein>
    <submittedName>
        <fullName evidence="4">GNAT family N-acetyltransferase</fullName>
    </submittedName>
</protein>
<dbReference type="GO" id="GO:0016746">
    <property type="term" value="F:acyltransferase activity"/>
    <property type="evidence" value="ECO:0007669"/>
    <property type="project" value="UniProtKB-KW"/>
</dbReference>
<dbReference type="PANTHER" id="PTHR43800">
    <property type="entry name" value="PEPTIDYL-LYSINE N-ACETYLTRANSFERASE YJAB"/>
    <property type="match status" value="1"/>
</dbReference>
<dbReference type="PANTHER" id="PTHR43800:SF1">
    <property type="entry name" value="PEPTIDYL-LYSINE N-ACETYLTRANSFERASE YJAB"/>
    <property type="match status" value="1"/>
</dbReference>
<evidence type="ECO:0000256" key="1">
    <source>
        <dbReference type="ARBA" id="ARBA00022679"/>
    </source>
</evidence>
<proteinExistence type="predicted"/>
<gene>
    <name evidence="4" type="ORF">F6J89_08605</name>
</gene>
<accession>A0A6B3NAR2</accession>
<evidence type="ECO:0000256" key="2">
    <source>
        <dbReference type="ARBA" id="ARBA00023315"/>
    </source>
</evidence>
<keyword evidence="1 4" id="KW-0808">Transferase</keyword>
<evidence type="ECO:0000313" key="4">
    <source>
        <dbReference type="EMBL" id="NER27682.1"/>
    </source>
</evidence>
<reference evidence="4" key="1">
    <citation type="submission" date="2019-11" db="EMBL/GenBank/DDBJ databases">
        <title>Genomic insights into an expanded diversity of filamentous marine cyanobacteria reveals the extraordinary biosynthetic potential of Moorea and Okeania.</title>
        <authorList>
            <person name="Ferreira Leao T."/>
            <person name="Wang M."/>
            <person name="Moss N."/>
            <person name="Da Silva R."/>
            <person name="Sanders J."/>
            <person name="Nurk S."/>
            <person name="Gurevich A."/>
            <person name="Humphrey G."/>
            <person name="Reher R."/>
            <person name="Zhu Q."/>
            <person name="Belda-Ferre P."/>
            <person name="Glukhov E."/>
            <person name="Rex R."/>
            <person name="Dorrestein P.C."/>
            <person name="Knight R."/>
            <person name="Pevzner P."/>
            <person name="Gerwick W.H."/>
            <person name="Gerwick L."/>
        </authorList>
    </citation>
    <scope>NUCLEOTIDE SEQUENCE</scope>
    <source>
        <strain evidence="4">SIO1C4</strain>
    </source>
</reference>
<feature type="compositionally biased region" description="Polar residues" evidence="3">
    <location>
        <begin position="387"/>
        <end position="409"/>
    </location>
</feature>
<feature type="region of interest" description="Disordered" evidence="3">
    <location>
        <begin position="366"/>
        <end position="429"/>
    </location>
</feature>
<comment type="caution">
    <text evidence="4">The sequence shown here is derived from an EMBL/GenBank/DDBJ whole genome shotgun (WGS) entry which is preliminary data.</text>
</comment>
<dbReference type="InterPro" id="IPR016181">
    <property type="entry name" value="Acyl_CoA_acyltransferase"/>
</dbReference>
<dbReference type="AlphaFoldDB" id="A0A6B3NAR2"/>
<dbReference type="Gene3D" id="3.40.630.30">
    <property type="match status" value="1"/>
</dbReference>
<organism evidence="4">
    <name type="scientific">Symploca sp. SIO1C4</name>
    <dbReference type="NCBI Taxonomy" id="2607765"/>
    <lineage>
        <taxon>Bacteria</taxon>
        <taxon>Bacillati</taxon>
        <taxon>Cyanobacteriota</taxon>
        <taxon>Cyanophyceae</taxon>
        <taxon>Coleofasciculales</taxon>
        <taxon>Coleofasciculaceae</taxon>
        <taxon>Symploca</taxon>
    </lineage>
</organism>